<protein>
    <submittedName>
        <fullName evidence="1">Uncharacterized protein</fullName>
    </submittedName>
</protein>
<evidence type="ECO:0000313" key="2">
    <source>
        <dbReference type="Proteomes" id="UP000316079"/>
    </source>
</evidence>
<dbReference type="AlphaFoldDB" id="A0A553RAT5"/>
<dbReference type="EMBL" id="SRMA01025081">
    <property type="protein sequence ID" value="TRY99297.1"/>
    <property type="molecule type" value="Genomic_DNA"/>
</dbReference>
<sequence length="70" mass="7623">SLSSAQRLVEEALNAARLRARAFCKSRLALDVDRLTPESQSCLVPAPHLLLLHAHGHEHCSCLLRAGSQP</sequence>
<proteinExistence type="predicted"/>
<dbReference type="Proteomes" id="UP000316079">
    <property type="component" value="Unassembled WGS sequence"/>
</dbReference>
<name>A0A553RAT5_9TELE</name>
<organism evidence="1 2">
    <name type="scientific">Danionella cerebrum</name>
    <dbReference type="NCBI Taxonomy" id="2873325"/>
    <lineage>
        <taxon>Eukaryota</taxon>
        <taxon>Metazoa</taxon>
        <taxon>Chordata</taxon>
        <taxon>Craniata</taxon>
        <taxon>Vertebrata</taxon>
        <taxon>Euteleostomi</taxon>
        <taxon>Actinopterygii</taxon>
        <taxon>Neopterygii</taxon>
        <taxon>Teleostei</taxon>
        <taxon>Ostariophysi</taxon>
        <taxon>Cypriniformes</taxon>
        <taxon>Danionidae</taxon>
        <taxon>Danioninae</taxon>
        <taxon>Danionella</taxon>
    </lineage>
</organism>
<evidence type="ECO:0000313" key="1">
    <source>
        <dbReference type="EMBL" id="TRY99297.1"/>
    </source>
</evidence>
<dbReference type="OrthoDB" id="68483at2759"/>
<gene>
    <name evidence="1" type="ORF">DNTS_003989</name>
</gene>
<accession>A0A553RAT5</accession>
<comment type="caution">
    <text evidence="1">The sequence shown here is derived from an EMBL/GenBank/DDBJ whole genome shotgun (WGS) entry which is preliminary data.</text>
</comment>
<feature type="non-terminal residue" evidence="1">
    <location>
        <position position="1"/>
    </location>
</feature>
<keyword evidence="2" id="KW-1185">Reference proteome</keyword>
<reference evidence="1 2" key="1">
    <citation type="journal article" date="2019" name="Sci. Data">
        <title>Hybrid genome assembly and annotation of Danionella translucida.</title>
        <authorList>
            <person name="Kadobianskyi M."/>
            <person name="Schulze L."/>
            <person name="Schuelke M."/>
            <person name="Judkewitz B."/>
        </authorList>
    </citation>
    <scope>NUCLEOTIDE SEQUENCE [LARGE SCALE GENOMIC DNA]</scope>
    <source>
        <strain evidence="1 2">Bolton</strain>
    </source>
</reference>